<dbReference type="NCBIfam" id="TIGR01140">
    <property type="entry name" value="L_thr_O3P_dcar"/>
    <property type="match status" value="1"/>
</dbReference>
<evidence type="ECO:0000256" key="5">
    <source>
        <dbReference type="ARBA" id="ARBA00029996"/>
    </source>
</evidence>
<dbReference type="InterPro" id="IPR015421">
    <property type="entry name" value="PyrdxlP-dep_Trfase_major"/>
</dbReference>
<evidence type="ECO:0000313" key="8">
    <source>
        <dbReference type="EMBL" id="OIJ19365.1"/>
    </source>
</evidence>
<keyword evidence="4" id="KW-0169">Cobalamin biosynthesis</keyword>
<reference evidence="9 10" key="2">
    <citation type="journal article" date="2017" name="Genome Announc.">
        <title>Draft Genome Sequences of Four Alkaliphilic Bacteria Belonging to the Anaerobacillus Genus.</title>
        <authorList>
            <person name="Bassil N.M."/>
            <person name="Lloyd J.R."/>
        </authorList>
    </citation>
    <scope>NUCLEOTIDE SEQUENCE [LARGE SCALE GENOMIC DNA]</scope>
    <source>
        <strain evidence="9 10">NB2006</strain>
    </source>
</reference>
<dbReference type="SUPFAM" id="SSF53383">
    <property type="entry name" value="PLP-dependent transferases"/>
    <property type="match status" value="1"/>
</dbReference>
<reference evidence="9" key="4">
    <citation type="submission" date="2020-10" db="EMBL/GenBank/DDBJ databases">
        <authorList>
            <person name="Bassil N.M."/>
            <person name="Lloyd J.R."/>
        </authorList>
    </citation>
    <scope>NUCLEOTIDE SEQUENCE</scope>
    <source>
        <strain evidence="9">NB2006</strain>
    </source>
</reference>
<keyword evidence="10" id="KW-1185">Reference proteome</keyword>
<dbReference type="OrthoDB" id="9813612at2"/>
<feature type="domain" description="Aminotransferase class I/classII large" evidence="7">
    <location>
        <begin position="25"/>
        <end position="350"/>
    </location>
</feature>
<evidence type="ECO:0000256" key="6">
    <source>
        <dbReference type="ARBA" id="ARBA00048531"/>
    </source>
</evidence>
<evidence type="ECO:0000256" key="1">
    <source>
        <dbReference type="ARBA" id="ARBA00003444"/>
    </source>
</evidence>
<dbReference type="PROSITE" id="PS00105">
    <property type="entry name" value="AA_TRANSFER_CLASS_1"/>
    <property type="match status" value="1"/>
</dbReference>
<comment type="pathway">
    <text evidence="2">Cofactor biosynthesis; adenosylcobalamin biosynthesis.</text>
</comment>
<evidence type="ECO:0000256" key="2">
    <source>
        <dbReference type="ARBA" id="ARBA00004953"/>
    </source>
</evidence>
<dbReference type="InterPro" id="IPR004839">
    <property type="entry name" value="Aminotransferase_I/II_large"/>
</dbReference>
<evidence type="ECO:0000313" key="9">
    <source>
        <dbReference type="EMBL" id="QOY35914.1"/>
    </source>
</evidence>
<dbReference type="Pfam" id="PF00155">
    <property type="entry name" value="Aminotran_1_2"/>
    <property type="match status" value="1"/>
</dbReference>
<comment type="catalytic activity">
    <reaction evidence="6">
        <text>O-phospho-L-threonine + H(+) = (R)-1-aminopropan-2-yl phosphate + CO2</text>
        <dbReference type="Rhea" id="RHEA:11492"/>
        <dbReference type="ChEBI" id="CHEBI:15378"/>
        <dbReference type="ChEBI" id="CHEBI:16526"/>
        <dbReference type="ChEBI" id="CHEBI:58563"/>
        <dbReference type="ChEBI" id="CHEBI:58675"/>
        <dbReference type="EC" id="4.1.1.81"/>
    </reaction>
</comment>
<reference evidence="8 10" key="1">
    <citation type="submission" date="2016-10" db="EMBL/GenBank/DDBJ databases">
        <title>Draft genome sequences of four alkaliphilic bacteria belonging to the Anaerobacillus genus.</title>
        <authorList>
            <person name="Bassil N.M."/>
            <person name="Lloyd J.R."/>
        </authorList>
    </citation>
    <scope>NUCLEOTIDE SEQUENCE [LARGE SCALE GENOMIC DNA]</scope>
    <source>
        <strain evidence="8 10">NB2006</strain>
    </source>
</reference>
<dbReference type="CDD" id="cd00609">
    <property type="entry name" value="AAT_like"/>
    <property type="match status" value="1"/>
</dbReference>
<dbReference type="KEGG" id="aia:AWH56_025230"/>
<evidence type="ECO:0000259" key="7">
    <source>
        <dbReference type="Pfam" id="PF00155"/>
    </source>
</evidence>
<gene>
    <name evidence="9" type="ORF">AWH56_025230</name>
    <name evidence="8" type="ORF">AWH56_09335</name>
</gene>
<dbReference type="GO" id="GO:0009236">
    <property type="term" value="P:cobalamin biosynthetic process"/>
    <property type="evidence" value="ECO:0007669"/>
    <property type="project" value="UniProtKB-UniPathway"/>
</dbReference>
<sequence>MQFPNHGANPGHLTKVLKLQLQEEAIDFSVNTTPFPLQKNIEANWRDYLETITKYPDPTSEQLKILIAKKEGLTANELLVGNGAAQLIFLIAMYFQGKEVAIVEPTFSEYRDACKAFNCEVEGLVINKPWRLDVEDIYHRCKSKQLLFICNPNNPTGIAYSLEKLQNLIERLALLGVTVVIDEAFFDFQEEGNTLINLVQKHSNLIVLRSLTKMYGIAGLRLGFMAANPTLVRKISRLQNPWSVNGLAQQIGYECLKDSCYVREVQEFMKSERGRVFPQLRQLGYEISNSKVNFYLLKERDKNEDCLPLIKFLIESGIIPRHTYNFSSLDGRYIRLAIKSVGENNRLLNALKRWKERC</sequence>
<protein>
    <recommendedName>
        <fullName evidence="3">threonine-phosphate decarboxylase</fullName>
        <ecNumber evidence="3">4.1.1.81</ecNumber>
    </recommendedName>
    <alternativeName>
        <fullName evidence="5">L-threonine-O-3-phosphate decarboxylase</fullName>
    </alternativeName>
</protein>
<dbReference type="RefSeq" id="WP_071316886.1">
    <property type="nucleotide sequence ID" value="NZ_CP063356.2"/>
</dbReference>
<evidence type="ECO:0000256" key="4">
    <source>
        <dbReference type="ARBA" id="ARBA00022573"/>
    </source>
</evidence>
<name>A0A1S2M6S2_9BACI</name>
<organism evidence="8 10">
    <name type="scientific">Anaerobacillus isosaccharinicus</name>
    <dbReference type="NCBI Taxonomy" id="1532552"/>
    <lineage>
        <taxon>Bacteria</taxon>
        <taxon>Bacillati</taxon>
        <taxon>Bacillota</taxon>
        <taxon>Bacilli</taxon>
        <taxon>Bacillales</taxon>
        <taxon>Bacillaceae</taxon>
        <taxon>Anaerobacillus</taxon>
    </lineage>
</organism>
<proteinExistence type="predicted"/>
<dbReference type="EMBL" id="LQXD01000079">
    <property type="protein sequence ID" value="OIJ19365.1"/>
    <property type="molecule type" value="Genomic_DNA"/>
</dbReference>
<comment type="function">
    <text evidence="1">Decarboxylates L-threonine-O-3-phosphate to yield (R)-1-amino-2-propanol O-2-phosphate, the precursor for the linkage between the nucleotide loop and the corrin ring in cobalamin.</text>
</comment>
<dbReference type="PANTHER" id="PTHR42885">
    <property type="entry name" value="HISTIDINOL-PHOSPHATE AMINOTRANSFERASE-RELATED"/>
    <property type="match status" value="1"/>
</dbReference>
<dbReference type="GO" id="GO:0030170">
    <property type="term" value="F:pyridoxal phosphate binding"/>
    <property type="evidence" value="ECO:0007669"/>
    <property type="project" value="InterPro"/>
</dbReference>
<dbReference type="Gene3D" id="3.40.640.10">
    <property type="entry name" value="Type I PLP-dependent aspartate aminotransferase-like (Major domain)"/>
    <property type="match status" value="1"/>
</dbReference>
<dbReference type="Proteomes" id="UP000180175">
    <property type="component" value="Chromosome"/>
</dbReference>
<dbReference type="InterPro" id="IPR015424">
    <property type="entry name" value="PyrdxlP-dep_Trfase"/>
</dbReference>
<keyword evidence="9" id="KW-0456">Lyase</keyword>
<accession>A0A1S2M6S2</accession>
<dbReference type="GO" id="GO:0048472">
    <property type="term" value="F:threonine-phosphate decarboxylase activity"/>
    <property type="evidence" value="ECO:0007669"/>
    <property type="project" value="UniProtKB-EC"/>
</dbReference>
<dbReference type="EC" id="4.1.1.81" evidence="3"/>
<dbReference type="UniPathway" id="UPA00148"/>
<dbReference type="AlphaFoldDB" id="A0A1S2M6S2"/>
<reference evidence="9 10" key="3">
    <citation type="journal article" date="2019" name="Int. J. Syst. Evol. Microbiol.">
        <title>Anaerobacillus isosaccharinicus sp. nov., an alkaliphilic bacterium which degrades isosaccharinic acid.</title>
        <authorList>
            <person name="Bassil N.M."/>
            <person name="Lloyd J.R."/>
        </authorList>
    </citation>
    <scope>NUCLEOTIDE SEQUENCE [LARGE SCALE GENOMIC DNA]</scope>
    <source>
        <strain evidence="9 10">NB2006</strain>
    </source>
</reference>
<dbReference type="Gene3D" id="3.90.1150.10">
    <property type="entry name" value="Aspartate Aminotransferase, domain 1"/>
    <property type="match status" value="1"/>
</dbReference>
<evidence type="ECO:0000313" key="10">
    <source>
        <dbReference type="Proteomes" id="UP000180175"/>
    </source>
</evidence>
<dbReference type="InterPro" id="IPR015422">
    <property type="entry name" value="PyrdxlP-dep_Trfase_small"/>
</dbReference>
<dbReference type="InterPro" id="IPR005860">
    <property type="entry name" value="CobD"/>
</dbReference>
<dbReference type="InterPro" id="IPR004838">
    <property type="entry name" value="NHTrfase_class1_PyrdxlP-BS"/>
</dbReference>
<dbReference type="EMBL" id="CP063356">
    <property type="protein sequence ID" value="QOY35914.1"/>
    <property type="molecule type" value="Genomic_DNA"/>
</dbReference>
<evidence type="ECO:0000256" key="3">
    <source>
        <dbReference type="ARBA" id="ARBA00012285"/>
    </source>
</evidence>